<dbReference type="InterPro" id="IPR014717">
    <property type="entry name" value="Transl_elong_EF1B/ribsomal_bS6"/>
</dbReference>
<dbReference type="GO" id="GO:0006412">
    <property type="term" value="P:translation"/>
    <property type="evidence" value="ECO:0007669"/>
    <property type="project" value="UniProtKB-UniRule"/>
</dbReference>
<feature type="compositionally biased region" description="Low complexity" evidence="7">
    <location>
        <begin position="138"/>
        <end position="149"/>
    </location>
</feature>
<comment type="similarity">
    <text evidence="1 6">Belongs to the bacterial ribosomal protein bS6 family.</text>
</comment>
<feature type="region of interest" description="Disordered" evidence="7">
    <location>
        <begin position="114"/>
        <end position="155"/>
    </location>
</feature>
<gene>
    <name evidence="6 8" type="primary">rpsF</name>
    <name evidence="8" type="ORF">RBB77_04015</name>
</gene>
<evidence type="ECO:0000313" key="8">
    <source>
        <dbReference type="EMBL" id="XCB34068.1"/>
    </source>
</evidence>
<dbReference type="SUPFAM" id="SSF54995">
    <property type="entry name" value="Ribosomal protein S6"/>
    <property type="match status" value="1"/>
</dbReference>
<proteinExistence type="inferred from homology"/>
<dbReference type="Pfam" id="PF01250">
    <property type="entry name" value="Ribosomal_S6"/>
    <property type="match status" value="1"/>
</dbReference>
<dbReference type="RefSeq" id="WP_353064911.1">
    <property type="nucleotide sequence ID" value="NZ_CP132942.1"/>
</dbReference>
<dbReference type="AlphaFoldDB" id="A0AAU7ZSR0"/>
<protein>
    <recommendedName>
        <fullName evidence="5 6">Small ribosomal subunit protein bS6</fullName>
    </recommendedName>
</protein>
<evidence type="ECO:0000256" key="5">
    <source>
        <dbReference type="ARBA" id="ARBA00035294"/>
    </source>
</evidence>
<dbReference type="PANTHER" id="PTHR21011:SF1">
    <property type="entry name" value="SMALL RIBOSOMAL SUBUNIT PROTEIN BS6M"/>
    <property type="match status" value="1"/>
</dbReference>
<dbReference type="PANTHER" id="PTHR21011">
    <property type="entry name" value="MITOCHONDRIAL 28S RIBOSOMAL PROTEIN S6"/>
    <property type="match status" value="1"/>
</dbReference>
<evidence type="ECO:0000256" key="6">
    <source>
        <dbReference type="HAMAP-Rule" id="MF_00360"/>
    </source>
</evidence>
<dbReference type="InterPro" id="IPR035980">
    <property type="entry name" value="Ribosomal_bS6_sf"/>
</dbReference>
<dbReference type="KEGG" id="tpsc:RBB77_04015"/>
<evidence type="ECO:0000256" key="4">
    <source>
        <dbReference type="ARBA" id="ARBA00035104"/>
    </source>
</evidence>
<dbReference type="HAMAP" id="MF_00360">
    <property type="entry name" value="Ribosomal_bS6"/>
    <property type="match status" value="1"/>
</dbReference>
<dbReference type="GO" id="GO:0005737">
    <property type="term" value="C:cytoplasm"/>
    <property type="evidence" value="ECO:0007669"/>
    <property type="project" value="UniProtKB-ARBA"/>
</dbReference>
<sequence length="155" mass="17104">MNRTYEIMFIVRPDVEEAELDKLIEGFSANVTNGGGEVKSVEKMGRRRLAYTVRKFNDGFYILLNVAAAGSLITEIERRLRVSEQVIKFITVRMDEEEKRLAKVKAIRDTKVKRSAQPIAAPVQAAAATDPEEEKKPVAAAPVAEAPAETVSTAV</sequence>
<organism evidence="8">
    <name type="scientific">Tunturiibacter psychrotolerans</name>
    <dbReference type="NCBI Taxonomy" id="3069686"/>
    <lineage>
        <taxon>Bacteria</taxon>
        <taxon>Pseudomonadati</taxon>
        <taxon>Acidobacteriota</taxon>
        <taxon>Terriglobia</taxon>
        <taxon>Terriglobales</taxon>
        <taxon>Acidobacteriaceae</taxon>
        <taxon>Tunturiibacter</taxon>
    </lineage>
</organism>
<accession>A0AAU7ZSR0</accession>
<evidence type="ECO:0000256" key="7">
    <source>
        <dbReference type="SAM" id="MobiDB-lite"/>
    </source>
</evidence>
<dbReference type="GO" id="GO:1990904">
    <property type="term" value="C:ribonucleoprotein complex"/>
    <property type="evidence" value="ECO:0007669"/>
    <property type="project" value="UniProtKB-KW"/>
</dbReference>
<dbReference type="GO" id="GO:0005840">
    <property type="term" value="C:ribosome"/>
    <property type="evidence" value="ECO:0007669"/>
    <property type="project" value="UniProtKB-KW"/>
</dbReference>
<dbReference type="EMBL" id="CP132942">
    <property type="protein sequence ID" value="XCB34068.1"/>
    <property type="molecule type" value="Genomic_DNA"/>
</dbReference>
<dbReference type="Gene3D" id="3.30.70.60">
    <property type="match status" value="1"/>
</dbReference>
<dbReference type="CDD" id="cd00473">
    <property type="entry name" value="bS6"/>
    <property type="match status" value="1"/>
</dbReference>
<dbReference type="GO" id="GO:0070181">
    <property type="term" value="F:small ribosomal subunit rRNA binding"/>
    <property type="evidence" value="ECO:0007669"/>
    <property type="project" value="TreeGrafter"/>
</dbReference>
<keyword evidence="3 6" id="KW-0687">Ribonucleoprotein</keyword>
<evidence type="ECO:0000256" key="1">
    <source>
        <dbReference type="ARBA" id="ARBA00009512"/>
    </source>
</evidence>
<dbReference type="NCBIfam" id="TIGR00166">
    <property type="entry name" value="S6"/>
    <property type="match status" value="1"/>
</dbReference>
<dbReference type="InterPro" id="IPR020814">
    <property type="entry name" value="Ribosomal_S6_plastid/chlpt"/>
</dbReference>
<reference evidence="8" key="2">
    <citation type="journal article" date="2024" name="Environ. Microbiol.">
        <title>Genome analysis and description of Tunturibacter gen. nov. expands the diversity of Terriglobia in tundra soils.</title>
        <authorList>
            <person name="Messyasz A."/>
            <person name="Mannisto M.K."/>
            <person name="Kerkhof L.J."/>
            <person name="Haggblom M.M."/>
        </authorList>
    </citation>
    <scope>NUCLEOTIDE SEQUENCE</scope>
    <source>
        <strain evidence="8">X5P6</strain>
    </source>
</reference>
<evidence type="ECO:0000256" key="3">
    <source>
        <dbReference type="ARBA" id="ARBA00023274"/>
    </source>
</evidence>
<evidence type="ECO:0000256" key="2">
    <source>
        <dbReference type="ARBA" id="ARBA00022980"/>
    </source>
</evidence>
<comment type="function">
    <text evidence="4 6">Binds together with bS18 to 16S ribosomal RNA.</text>
</comment>
<feature type="compositionally biased region" description="Low complexity" evidence="7">
    <location>
        <begin position="116"/>
        <end position="128"/>
    </location>
</feature>
<keyword evidence="6" id="KW-0699">rRNA-binding</keyword>
<dbReference type="InterPro" id="IPR000529">
    <property type="entry name" value="Ribosomal_bS6"/>
</dbReference>
<keyword evidence="6" id="KW-0694">RNA-binding</keyword>
<keyword evidence="2 6" id="KW-0689">Ribosomal protein</keyword>
<reference evidence="8" key="1">
    <citation type="submission" date="2023-08" db="EMBL/GenBank/DDBJ databases">
        <authorList>
            <person name="Messyasz A."/>
            <person name="Mannisto M.K."/>
            <person name="Kerkhof L.J."/>
            <person name="Haggblom M."/>
        </authorList>
    </citation>
    <scope>NUCLEOTIDE SEQUENCE</scope>
    <source>
        <strain evidence="8">X5P6</strain>
    </source>
</reference>
<dbReference type="GO" id="GO:0003735">
    <property type="term" value="F:structural constituent of ribosome"/>
    <property type="evidence" value="ECO:0007669"/>
    <property type="project" value="InterPro"/>
</dbReference>
<name>A0AAU7ZSR0_9BACT</name>